<comment type="subcellular location">
    <subcellularLocation>
        <location evidence="2">Cell membrane</location>
        <topology evidence="2">Multi-pass membrane protein</topology>
    </subcellularLocation>
</comment>
<dbReference type="GO" id="GO:0015225">
    <property type="term" value="F:biotin transmembrane transporter activity"/>
    <property type="evidence" value="ECO:0007669"/>
    <property type="project" value="UniProtKB-UniRule"/>
</dbReference>
<accession>A0A6B4JN76</accession>
<evidence type="ECO:0000256" key="1">
    <source>
        <dbReference type="ARBA" id="ARBA00010692"/>
    </source>
</evidence>
<dbReference type="EMBL" id="SXFB01000014">
    <property type="protein sequence ID" value="NFV27377.1"/>
    <property type="molecule type" value="Genomic_DNA"/>
</dbReference>
<dbReference type="Gene3D" id="1.10.1760.20">
    <property type="match status" value="1"/>
</dbReference>
<keyword evidence="2" id="KW-0813">Transport</keyword>
<sequence>MRKSKIRNMSYCALFTTLIIIGAFIQIPVPFMDYFTLQFLFVILSGMILGPKLGATSVGTYVMLGLLGVPVFAAGGGIQYIFRPSFGYLIGFIAAAFLVGYVVDKIKANNFKQYLISALSGFFVTYFIGILYKFIILNLYLKTPTSIGIIVLSCFPLDMPGDIVLCIVGAILVSKINPILRSKYIEYNR</sequence>
<comment type="similarity">
    <text evidence="1 2">Belongs to the BioY family.</text>
</comment>
<organism evidence="3 4">
    <name type="scientific">Clostridium botulinum</name>
    <dbReference type="NCBI Taxonomy" id="1491"/>
    <lineage>
        <taxon>Bacteria</taxon>
        <taxon>Bacillati</taxon>
        <taxon>Bacillota</taxon>
        <taxon>Clostridia</taxon>
        <taxon>Eubacteriales</taxon>
        <taxon>Clostridiaceae</taxon>
        <taxon>Clostridium</taxon>
    </lineage>
</organism>
<gene>
    <name evidence="3" type="ORF">FDG31_14590</name>
</gene>
<proteinExistence type="inferred from homology"/>
<dbReference type="GO" id="GO:0005886">
    <property type="term" value="C:plasma membrane"/>
    <property type="evidence" value="ECO:0007669"/>
    <property type="project" value="UniProtKB-SubCell"/>
</dbReference>
<protein>
    <recommendedName>
        <fullName evidence="2">Biotin transporter</fullName>
    </recommendedName>
</protein>
<reference evidence="3 4" key="1">
    <citation type="submission" date="2019-04" db="EMBL/GenBank/DDBJ databases">
        <title>Genome sequencing of Clostridium botulinum Groups I-IV and Clostridium butyricum.</title>
        <authorList>
            <person name="Brunt J."/>
            <person name="Van Vliet A.H.M."/>
            <person name="Stringer S.C."/>
            <person name="Carter A.T."/>
            <person name="Peck M.W."/>
        </authorList>
    </citation>
    <scope>NUCLEOTIDE SEQUENCE [LARGE SCALE GENOMIC DNA]</scope>
    <source>
        <strain evidence="3 4">BL81</strain>
    </source>
</reference>
<keyword evidence="2" id="KW-1003">Cell membrane</keyword>
<dbReference type="AlphaFoldDB" id="A0A6B4JN76"/>
<dbReference type="Proteomes" id="UP000486903">
    <property type="component" value="Unassembled WGS sequence"/>
</dbReference>
<evidence type="ECO:0000256" key="2">
    <source>
        <dbReference type="PIRNR" id="PIRNR016661"/>
    </source>
</evidence>
<name>A0A6B4JN76_CLOBO</name>
<dbReference type="PIRSF" id="PIRSF016661">
    <property type="entry name" value="BioY"/>
    <property type="match status" value="1"/>
</dbReference>
<dbReference type="RefSeq" id="WP_003374478.1">
    <property type="nucleotide sequence ID" value="NZ_JACBBA010000005.1"/>
</dbReference>
<dbReference type="InterPro" id="IPR003784">
    <property type="entry name" value="BioY"/>
</dbReference>
<evidence type="ECO:0000313" key="3">
    <source>
        <dbReference type="EMBL" id="NFV27377.1"/>
    </source>
</evidence>
<dbReference type="PANTHER" id="PTHR34295:SF1">
    <property type="entry name" value="BIOTIN TRANSPORTER BIOY"/>
    <property type="match status" value="1"/>
</dbReference>
<evidence type="ECO:0000313" key="4">
    <source>
        <dbReference type="Proteomes" id="UP000486903"/>
    </source>
</evidence>
<comment type="caution">
    <text evidence="3">The sequence shown here is derived from an EMBL/GenBank/DDBJ whole genome shotgun (WGS) entry which is preliminary data.</text>
</comment>
<keyword evidence="2" id="KW-0472">Membrane</keyword>
<dbReference type="Pfam" id="PF02632">
    <property type="entry name" value="BioY"/>
    <property type="match status" value="1"/>
</dbReference>
<dbReference type="PANTHER" id="PTHR34295">
    <property type="entry name" value="BIOTIN TRANSPORTER BIOY"/>
    <property type="match status" value="1"/>
</dbReference>